<comment type="caution">
    <text evidence="2">The sequence shown here is derived from an EMBL/GenBank/DDBJ whole genome shotgun (WGS) entry which is preliminary data.</text>
</comment>
<dbReference type="PANTHER" id="PTHR40625">
    <property type="entry name" value="GTP-BINDING PROTEIN ESDC-RELATED"/>
    <property type="match status" value="1"/>
</dbReference>
<evidence type="ECO:0000313" key="2">
    <source>
        <dbReference type="EMBL" id="KAL3419403.1"/>
    </source>
</evidence>
<sequence>MERDSRRARGQWRGCHAFEDIICDGEKETTPRRNGGLKMGCTYYYYYELDDGTEFHDASLPSTTHCPFLPGQPVNLLPVPVEVKSPRLRSGSMTSMFTSHYKTMNPADKFVAPRPPPQIPASVVRRSSTSPADSSLAAKRSARSVSPKSEKQPSSPWSPKLLFSRRPSSSAESTYRRGRTPSSSMSADGDSNISHPVLTSRTDLHRVSQQLPRNGSVSSINSITQNALHIESGRSSRHNSDVIIPEDIAEEDSEEEDDDENFATQLSQLSMESDVGITRLCPPPPRSPLLPFSSGHTSFQKLLPEIPEAPVKPGALGIKIDQPQLERSHFSTSTISTTATSPSESSFDFSEGQMSDSNDDFEYMDEEPAYPTFLEEYEANTTRGHTSRFNGYSLPDGDFASEQTLRKVSPQDHRISFDGAAMAGTARPEAAEQETLNTLQQLMSEMGYLGDHIAGK</sequence>
<protein>
    <submittedName>
        <fullName evidence="2">Uncharacterized protein</fullName>
    </submittedName>
</protein>
<feature type="region of interest" description="Disordered" evidence="1">
    <location>
        <begin position="332"/>
        <end position="355"/>
    </location>
</feature>
<dbReference type="Proteomes" id="UP001629113">
    <property type="component" value="Unassembled WGS sequence"/>
</dbReference>
<proteinExistence type="predicted"/>
<feature type="compositionally biased region" description="Polar residues" evidence="1">
    <location>
        <begin position="180"/>
        <end position="196"/>
    </location>
</feature>
<evidence type="ECO:0000256" key="1">
    <source>
        <dbReference type="SAM" id="MobiDB-lite"/>
    </source>
</evidence>
<gene>
    <name evidence="2" type="ORF">PVAG01_09625</name>
</gene>
<name>A0ABR4P7W3_9HELO</name>
<keyword evidence="3" id="KW-1185">Reference proteome</keyword>
<dbReference type="EMBL" id="JBFCZG010000008">
    <property type="protein sequence ID" value="KAL3419403.1"/>
    <property type="molecule type" value="Genomic_DNA"/>
</dbReference>
<feature type="compositionally biased region" description="Polar residues" evidence="1">
    <location>
        <begin position="143"/>
        <end position="157"/>
    </location>
</feature>
<dbReference type="PANTHER" id="PTHR40625:SF1">
    <property type="entry name" value="AMP-ACTIVATED PROTEIN KINASE GLYCOGEN-BINDING DOMAIN-CONTAINING PROTEIN"/>
    <property type="match status" value="1"/>
</dbReference>
<organism evidence="2 3">
    <name type="scientific">Phlyctema vagabunda</name>
    <dbReference type="NCBI Taxonomy" id="108571"/>
    <lineage>
        <taxon>Eukaryota</taxon>
        <taxon>Fungi</taxon>
        <taxon>Dikarya</taxon>
        <taxon>Ascomycota</taxon>
        <taxon>Pezizomycotina</taxon>
        <taxon>Leotiomycetes</taxon>
        <taxon>Helotiales</taxon>
        <taxon>Dermateaceae</taxon>
        <taxon>Phlyctema</taxon>
    </lineage>
</organism>
<accession>A0ABR4P7W3</accession>
<evidence type="ECO:0000313" key="3">
    <source>
        <dbReference type="Proteomes" id="UP001629113"/>
    </source>
</evidence>
<feature type="region of interest" description="Disordered" evidence="1">
    <location>
        <begin position="107"/>
        <end position="196"/>
    </location>
</feature>
<feature type="compositionally biased region" description="Low complexity" evidence="1">
    <location>
        <begin position="332"/>
        <end position="346"/>
    </location>
</feature>
<reference evidence="2 3" key="1">
    <citation type="submission" date="2024-06" db="EMBL/GenBank/DDBJ databases">
        <title>Complete genome of Phlyctema vagabunda strain 19-DSS-EL-015.</title>
        <authorList>
            <person name="Fiorenzani C."/>
        </authorList>
    </citation>
    <scope>NUCLEOTIDE SEQUENCE [LARGE SCALE GENOMIC DNA]</scope>
    <source>
        <strain evidence="2 3">19-DSS-EL-015</strain>
    </source>
</reference>